<dbReference type="SUPFAM" id="SSF103247">
    <property type="entry name" value="TT1751-like"/>
    <property type="match status" value="1"/>
</dbReference>
<dbReference type="EMBL" id="DRKP01000112">
    <property type="protein sequence ID" value="HEB96697.1"/>
    <property type="molecule type" value="Genomic_DNA"/>
</dbReference>
<organism evidence="3">
    <name type="scientific">Sedimenticola thiotaurini</name>
    <dbReference type="NCBI Taxonomy" id="1543721"/>
    <lineage>
        <taxon>Bacteria</taxon>
        <taxon>Pseudomonadati</taxon>
        <taxon>Pseudomonadota</taxon>
        <taxon>Gammaproteobacteria</taxon>
        <taxon>Chromatiales</taxon>
        <taxon>Sedimenticolaceae</taxon>
        <taxon>Sedimenticola</taxon>
    </lineage>
</organism>
<feature type="domain" description="DUF302" evidence="2">
    <location>
        <begin position="55"/>
        <end position="117"/>
    </location>
</feature>
<keyword evidence="1" id="KW-0732">Signal</keyword>
<dbReference type="PANTHER" id="PTHR38342">
    <property type="entry name" value="SLR5037 PROTEIN"/>
    <property type="match status" value="1"/>
</dbReference>
<evidence type="ECO:0000256" key="1">
    <source>
        <dbReference type="SAM" id="SignalP"/>
    </source>
</evidence>
<dbReference type="Proteomes" id="UP000886251">
    <property type="component" value="Unassembled WGS sequence"/>
</dbReference>
<dbReference type="Pfam" id="PF03625">
    <property type="entry name" value="DUF302"/>
    <property type="match status" value="1"/>
</dbReference>
<dbReference type="InterPro" id="IPR005180">
    <property type="entry name" value="DUF302"/>
</dbReference>
<evidence type="ECO:0000259" key="2">
    <source>
        <dbReference type="Pfam" id="PF03625"/>
    </source>
</evidence>
<dbReference type="AlphaFoldDB" id="A0A831WAZ5"/>
<dbReference type="Gene3D" id="3.30.310.70">
    <property type="entry name" value="TT1751-like domain"/>
    <property type="match status" value="1"/>
</dbReference>
<evidence type="ECO:0000313" key="3">
    <source>
        <dbReference type="EMBL" id="HEB96697.1"/>
    </source>
</evidence>
<proteinExistence type="predicted"/>
<gene>
    <name evidence="3" type="ORF">ENI96_09750</name>
</gene>
<dbReference type="CDD" id="cd14797">
    <property type="entry name" value="DUF302"/>
    <property type="match status" value="1"/>
</dbReference>
<name>A0A831WAZ5_9GAMM</name>
<feature type="signal peptide" evidence="1">
    <location>
        <begin position="1"/>
        <end position="21"/>
    </location>
</feature>
<dbReference type="PANTHER" id="PTHR38342:SF2">
    <property type="entry name" value="INNER MEMBRANE OR EXPORTED"/>
    <property type="match status" value="1"/>
</dbReference>
<accession>A0A831WAZ5</accession>
<feature type="chain" id="PRO_5032464955" evidence="1">
    <location>
        <begin position="22"/>
        <end position="148"/>
    </location>
</feature>
<sequence>MHRLLTALLILGLGLGGAAQAAGLVKKFSPHSVGETMDRLEKVVNDKGLTVFLRIDHQANAKKIGLQMPESQVLIFGNPKMGTLIMQGNPAAGLDLPLRVVVYSSDDGRTWVAYHDPREIGETFGLQGNKALTKAEGALGKLTGAAVR</sequence>
<protein>
    <submittedName>
        <fullName evidence="3">DUF302 domain-containing protein</fullName>
    </submittedName>
</protein>
<dbReference type="InterPro" id="IPR035923">
    <property type="entry name" value="TT1751-like_sf"/>
</dbReference>
<reference evidence="3" key="1">
    <citation type="journal article" date="2020" name="mSystems">
        <title>Genome- and Community-Level Interaction Insights into Carbon Utilization and Element Cycling Functions of Hydrothermarchaeota in Hydrothermal Sediment.</title>
        <authorList>
            <person name="Zhou Z."/>
            <person name="Liu Y."/>
            <person name="Xu W."/>
            <person name="Pan J."/>
            <person name="Luo Z.H."/>
            <person name="Li M."/>
        </authorList>
    </citation>
    <scope>NUCLEOTIDE SEQUENCE [LARGE SCALE GENOMIC DNA]</scope>
    <source>
        <strain evidence="3">HyVt-443</strain>
    </source>
</reference>
<comment type="caution">
    <text evidence="3">The sequence shown here is derived from an EMBL/GenBank/DDBJ whole genome shotgun (WGS) entry which is preliminary data.</text>
</comment>